<dbReference type="GO" id="GO:0009063">
    <property type="term" value="P:amino acid catabolic process"/>
    <property type="evidence" value="ECO:0007669"/>
    <property type="project" value="InterPro"/>
</dbReference>
<evidence type="ECO:0000256" key="5">
    <source>
        <dbReference type="PIRSR" id="PIRSR634603-1"/>
    </source>
</evidence>
<dbReference type="InterPro" id="IPR013342">
    <property type="entry name" value="Mandelate_racemase_C"/>
</dbReference>
<dbReference type="GO" id="GO:0000287">
    <property type="term" value="F:magnesium ion binding"/>
    <property type="evidence" value="ECO:0007669"/>
    <property type="project" value="UniProtKB-ARBA"/>
</dbReference>
<gene>
    <name evidence="10" type="ORF">D9O40_11240</name>
</gene>
<dbReference type="Pfam" id="PF02746">
    <property type="entry name" value="MR_MLE_N"/>
    <property type="match status" value="1"/>
</dbReference>
<feature type="binding site" evidence="6">
    <location>
        <position position="297"/>
    </location>
    <ligand>
        <name>substrate</name>
    </ligand>
</feature>
<feature type="binding site" evidence="7">
    <location>
        <position position="218"/>
    </location>
    <ligand>
        <name>Mg(2+)</name>
        <dbReference type="ChEBI" id="CHEBI:18420"/>
    </ligand>
</feature>
<comment type="similarity">
    <text evidence="1 8">Belongs to the mandelate racemase/muconate lactonizing enzyme family.</text>
</comment>
<evidence type="ECO:0000313" key="10">
    <source>
        <dbReference type="EMBL" id="RMC99971.1"/>
    </source>
</evidence>
<dbReference type="EC" id="5.1.1.-" evidence="8"/>
<evidence type="ECO:0000259" key="9">
    <source>
        <dbReference type="SMART" id="SM00922"/>
    </source>
</evidence>
<dbReference type="SUPFAM" id="SSF54826">
    <property type="entry name" value="Enolase N-terminal domain-like"/>
    <property type="match status" value="1"/>
</dbReference>
<feature type="binding site" evidence="7">
    <location>
        <position position="190"/>
    </location>
    <ligand>
        <name>Mg(2+)</name>
        <dbReference type="ChEBI" id="CHEBI:18420"/>
    </ligand>
</feature>
<comment type="caution">
    <text evidence="10">The sequence shown here is derived from an EMBL/GenBank/DDBJ whole genome shotgun (WGS) entry which is preliminary data.</text>
</comment>
<dbReference type="SMART" id="SM00922">
    <property type="entry name" value="MR_MLE"/>
    <property type="match status" value="1"/>
</dbReference>
<name>A0A3M0SPQ1_9CLOT</name>
<evidence type="ECO:0000256" key="2">
    <source>
        <dbReference type="ARBA" id="ARBA00022723"/>
    </source>
</evidence>
<evidence type="ECO:0000256" key="1">
    <source>
        <dbReference type="ARBA" id="ARBA00008031"/>
    </source>
</evidence>
<dbReference type="GO" id="GO:0016855">
    <property type="term" value="F:racemase and epimerase activity, acting on amino acids and derivatives"/>
    <property type="evidence" value="ECO:0007669"/>
    <property type="project" value="UniProtKB-UniRule"/>
</dbReference>
<dbReference type="SFLD" id="SFLDG00180">
    <property type="entry name" value="muconate_cycloisomerase"/>
    <property type="match status" value="2"/>
</dbReference>
<dbReference type="SFLD" id="SFLDF00009">
    <property type="entry name" value="o-succinylbenzoate_synthase"/>
    <property type="match status" value="1"/>
</dbReference>
<keyword evidence="3 7" id="KW-0460">Magnesium</keyword>
<dbReference type="SFLD" id="SFLDS00001">
    <property type="entry name" value="Enolase"/>
    <property type="match status" value="2"/>
</dbReference>
<dbReference type="InterPro" id="IPR029065">
    <property type="entry name" value="Enolase_C-like"/>
</dbReference>
<evidence type="ECO:0000256" key="3">
    <source>
        <dbReference type="ARBA" id="ARBA00022842"/>
    </source>
</evidence>
<dbReference type="SFLD" id="SFLDF00010">
    <property type="entry name" value="dipeptide_epimerase"/>
    <property type="match status" value="1"/>
</dbReference>
<dbReference type="InterPro" id="IPR029017">
    <property type="entry name" value="Enolase-like_N"/>
</dbReference>
<dbReference type="Proteomes" id="UP000277999">
    <property type="component" value="Unassembled WGS sequence"/>
</dbReference>
<dbReference type="GO" id="GO:0006518">
    <property type="term" value="P:peptide metabolic process"/>
    <property type="evidence" value="ECO:0007669"/>
    <property type="project" value="UniProtKB-ARBA"/>
</dbReference>
<dbReference type="InterPro" id="IPR034603">
    <property type="entry name" value="Dipeptide_epimerase"/>
</dbReference>
<feature type="binding site" evidence="6">
    <location>
        <position position="160"/>
    </location>
    <ligand>
        <name>substrate</name>
    </ligand>
</feature>
<dbReference type="Gene3D" id="3.20.20.120">
    <property type="entry name" value="Enolase-like C-terminal domain"/>
    <property type="match status" value="1"/>
</dbReference>
<feature type="binding site" evidence="7">
    <location>
        <position position="243"/>
    </location>
    <ligand>
        <name>Mg(2+)</name>
        <dbReference type="ChEBI" id="CHEBI:18420"/>
    </ligand>
</feature>
<dbReference type="Pfam" id="PF13378">
    <property type="entry name" value="MR_MLE_C"/>
    <property type="match status" value="1"/>
</dbReference>
<sequence length="358" mass="39257">MKIRDIKIKRISVPLKTPFKTALRTVERVEDIIVEIYTDTGNIGFGEAPPTGVITGDTTGSIIGAIEDHIKKSIIGMNMENFESIIQKLNKCIVKNTSAKAAVDIALYDLYGQLYKAPLYKLLGGFRKEITTDITISVNETEEMVKDSIDAIKRGYKTLKIKVGKDSKKDLERMKAIRQAIGYDVDLRIDANQGWKPKEAVKVLREMEDAGLDIDFVEQPVIAHDIDGLKFVTDNVAIPVLADESIFSPMDALNVLERRAADLINIKLMKTGGIYNALKICSLAEIHGVECMIGCMLEAKVSVTAAVHLACAKSIITKIDLDGPVLCSEDPINGGAVFNESKITLTDKPGLGIESINY</sequence>
<feature type="active site" description="Proton acceptor; specific for (S)-substrate epimerization" evidence="5">
    <location>
        <position position="267"/>
    </location>
</feature>
<feature type="active site" description="Proton acceptor; specific for (R)-substrate epimerization" evidence="5">
    <location>
        <position position="162"/>
    </location>
</feature>
<evidence type="ECO:0000256" key="7">
    <source>
        <dbReference type="PIRSR" id="PIRSR634603-3"/>
    </source>
</evidence>
<comment type="cofactor">
    <cofactor evidence="7 8">
        <name>Mg(2+)</name>
        <dbReference type="ChEBI" id="CHEBI:18420"/>
    </cofactor>
    <text evidence="7 8">Binds 1 Mg(2+) ion per subunit.</text>
</comment>
<dbReference type="Gene3D" id="3.30.390.10">
    <property type="entry name" value="Enolase-like, N-terminal domain"/>
    <property type="match status" value="1"/>
</dbReference>
<dbReference type="CDD" id="cd03319">
    <property type="entry name" value="L-Ala-DL-Glu_epimerase"/>
    <property type="match status" value="1"/>
</dbReference>
<keyword evidence="4 8" id="KW-0413">Isomerase</keyword>
<dbReference type="PROSITE" id="PS00908">
    <property type="entry name" value="MR_MLE_1"/>
    <property type="match status" value="1"/>
</dbReference>
<dbReference type="SUPFAM" id="SSF51604">
    <property type="entry name" value="Enolase C-terminal domain-like"/>
    <property type="match status" value="1"/>
</dbReference>
<feature type="binding site" evidence="6">
    <location>
        <position position="320"/>
    </location>
    <ligand>
        <name>substrate</name>
    </ligand>
</feature>
<dbReference type="PANTHER" id="PTHR48073:SF2">
    <property type="entry name" value="O-SUCCINYLBENZOATE SYNTHASE"/>
    <property type="match status" value="1"/>
</dbReference>
<organism evidence="10 11">
    <name type="scientific">Clostridium autoethanogenum</name>
    <dbReference type="NCBI Taxonomy" id="84023"/>
    <lineage>
        <taxon>Bacteria</taxon>
        <taxon>Bacillati</taxon>
        <taxon>Bacillota</taxon>
        <taxon>Clostridia</taxon>
        <taxon>Eubacteriales</taxon>
        <taxon>Clostridiaceae</taxon>
        <taxon>Clostridium</taxon>
    </lineage>
</organism>
<feature type="binding site" evidence="6">
    <location>
        <position position="295"/>
    </location>
    <ligand>
        <name>substrate</name>
    </ligand>
</feature>
<dbReference type="InterPro" id="IPR018110">
    <property type="entry name" value="Mandel_Rmase/mucon_lact_enz_CS"/>
</dbReference>
<evidence type="ECO:0000313" key="11">
    <source>
        <dbReference type="Proteomes" id="UP000277999"/>
    </source>
</evidence>
<evidence type="ECO:0000256" key="6">
    <source>
        <dbReference type="PIRSR" id="PIRSR634603-2"/>
    </source>
</evidence>
<feature type="binding site" evidence="6">
    <location>
        <position position="24"/>
    </location>
    <ligand>
        <name>substrate</name>
    </ligand>
</feature>
<dbReference type="InterPro" id="IPR013341">
    <property type="entry name" value="Mandelate_racemase_N_dom"/>
</dbReference>
<dbReference type="FunFam" id="3.30.390.10:FF:000009">
    <property type="entry name" value="Hydrophobic dipeptide epimerase"/>
    <property type="match status" value="1"/>
</dbReference>
<dbReference type="AlphaFoldDB" id="A0A3M0SPQ1"/>
<evidence type="ECO:0000256" key="8">
    <source>
        <dbReference type="RuleBase" id="RU366006"/>
    </source>
</evidence>
<dbReference type="RefSeq" id="WP_013238302.1">
    <property type="nucleotide sequence ID" value="NZ_RFAQ01000034.1"/>
</dbReference>
<feature type="binding site" evidence="6">
    <location>
        <position position="322"/>
    </location>
    <ligand>
        <name>substrate</name>
    </ligand>
</feature>
<dbReference type="EMBL" id="RFAQ01000034">
    <property type="protein sequence ID" value="RMC99971.1"/>
    <property type="molecule type" value="Genomic_DNA"/>
</dbReference>
<feature type="domain" description="Mandelate racemase/muconate lactonizing enzyme C-terminal" evidence="9">
    <location>
        <begin position="142"/>
        <end position="239"/>
    </location>
</feature>
<keyword evidence="2 7" id="KW-0479">Metal-binding</keyword>
<protein>
    <recommendedName>
        <fullName evidence="8">Dipeptide epimerase</fullName>
        <ecNumber evidence="8">5.1.1.-</ecNumber>
    </recommendedName>
</protein>
<evidence type="ECO:0000256" key="4">
    <source>
        <dbReference type="ARBA" id="ARBA00023235"/>
    </source>
</evidence>
<proteinExistence type="inferred from homology"/>
<feature type="binding site" evidence="6">
    <location>
        <position position="135"/>
    </location>
    <ligand>
        <name>substrate</name>
    </ligand>
</feature>
<accession>A0A3M0SPQ1</accession>
<reference evidence="10 11" key="1">
    <citation type="submission" date="2018-10" db="EMBL/GenBank/DDBJ databases">
        <title>Genome-centric metagenomics revealed C2 chemical producing, CO utilizing Clostridium with novel acetogenic gene cluster.</title>
        <authorList>
            <person name="Kang H."/>
            <person name="Park B."/>
            <person name="Choi I.G."/>
            <person name="Chang I.S."/>
        </authorList>
    </citation>
    <scope>NUCLEOTIDE SEQUENCE [LARGE SCALE GENOMIC DNA]</scope>
    <source>
        <strain evidence="10 11">H21-9</strain>
    </source>
</reference>
<dbReference type="InterPro" id="IPR036849">
    <property type="entry name" value="Enolase-like_C_sf"/>
</dbReference>
<dbReference type="PANTHER" id="PTHR48073">
    <property type="entry name" value="O-SUCCINYLBENZOATE SYNTHASE-RELATED"/>
    <property type="match status" value="1"/>
</dbReference>